<dbReference type="HOGENOM" id="CLU_1131210_0_0_1"/>
<dbReference type="AlphaFoldDB" id="H2YMY2"/>
<feature type="compositionally biased region" description="Polar residues" evidence="1">
    <location>
        <begin position="83"/>
        <end position="99"/>
    </location>
</feature>
<name>H2YMY2_CIOSA</name>
<dbReference type="Ensembl" id="ENSCSAVT00000006770.1">
    <property type="protein sequence ID" value="ENSCSAVP00000006684.1"/>
    <property type="gene ID" value="ENSCSAVG00000004004.1"/>
</dbReference>
<evidence type="ECO:0000313" key="2">
    <source>
        <dbReference type="Ensembl" id="ENSCSAVP00000006684.1"/>
    </source>
</evidence>
<dbReference type="Proteomes" id="UP000007875">
    <property type="component" value="Unassembled WGS sequence"/>
</dbReference>
<organism evidence="2 3">
    <name type="scientific">Ciona savignyi</name>
    <name type="common">Pacific transparent sea squirt</name>
    <dbReference type="NCBI Taxonomy" id="51511"/>
    <lineage>
        <taxon>Eukaryota</taxon>
        <taxon>Metazoa</taxon>
        <taxon>Chordata</taxon>
        <taxon>Tunicata</taxon>
        <taxon>Ascidiacea</taxon>
        <taxon>Phlebobranchia</taxon>
        <taxon>Cionidae</taxon>
        <taxon>Ciona</taxon>
    </lineage>
</organism>
<evidence type="ECO:0000313" key="3">
    <source>
        <dbReference type="Proteomes" id="UP000007875"/>
    </source>
</evidence>
<keyword evidence="3" id="KW-1185">Reference proteome</keyword>
<proteinExistence type="predicted"/>
<dbReference type="InParanoid" id="H2YMY2"/>
<feature type="region of interest" description="Disordered" evidence="1">
    <location>
        <begin position="149"/>
        <end position="200"/>
    </location>
</feature>
<feature type="compositionally biased region" description="Low complexity" evidence="1">
    <location>
        <begin position="100"/>
        <end position="113"/>
    </location>
</feature>
<feature type="region of interest" description="Disordered" evidence="1">
    <location>
        <begin position="83"/>
        <end position="113"/>
    </location>
</feature>
<evidence type="ECO:0000256" key="1">
    <source>
        <dbReference type="SAM" id="MobiDB-lite"/>
    </source>
</evidence>
<feature type="compositionally biased region" description="Polar residues" evidence="1">
    <location>
        <begin position="178"/>
        <end position="195"/>
    </location>
</feature>
<sequence length="211" mass="23320">EASARRRMLSMACHGLSIPQHAYHLSGLRYIPTTPQHYHEYRQPMTPGHRVAADHSSTFQFLDGRQRQPRQLFACHANNQFPFGSPDVSSTPNNQRSMTSQSPHSSSDNSSLFGSLVDSIPTQHLNEIDLDSSLADLSVLQGSLWDGSGSSITPLDGPDPFEDNGAQPGNPLPDPTSIHMSEQVTSSEFTPNNRFHGNDLQFFNNKPVMLH</sequence>
<reference evidence="2" key="3">
    <citation type="submission" date="2025-09" db="UniProtKB">
        <authorList>
            <consortium name="Ensembl"/>
        </authorList>
    </citation>
    <scope>IDENTIFICATION</scope>
</reference>
<dbReference type="GeneTree" id="ENSGT00390000005937"/>
<protein>
    <submittedName>
        <fullName evidence="2">Uncharacterized protein</fullName>
    </submittedName>
</protein>
<reference evidence="3" key="1">
    <citation type="submission" date="2003-08" db="EMBL/GenBank/DDBJ databases">
        <authorList>
            <person name="Birren B."/>
            <person name="Nusbaum C."/>
            <person name="Abebe A."/>
            <person name="Abouelleil A."/>
            <person name="Adekoya E."/>
            <person name="Ait-zahra M."/>
            <person name="Allen N."/>
            <person name="Allen T."/>
            <person name="An P."/>
            <person name="Anderson M."/>
            <person name="Anderson S."/>
            <person name="Arachchi H."/>
            <person name="Armbruster J."/>
            <person name="Bachantsang P."/>
            <person name="Baldwin J."/>
            <person name="Barry A."/>
            <person name="Bayul T."/>
            <person name="Blitshsteyn B."/>
            <person name="Bloom T."/>
            <person name="Blye J."/>
            <person name="Boguslavskiy L."/>
            <person name="Borowsky M."/>
            <person name="Boukhgalter B."/>
            <person name="Brunache A."/>
            <person name="Butler J."/>
            <person name="Calixte N."/>
            <person name="Calvo S."/>
            <person name="Camarata J."/>
            <person name="Campo K."/>
            <person name="Chang J."/>
            <person name="Cheshatsang Y."/>
            <person name="Citroen M."/>
            <person name="Collymore A."/>
            <person name="Considine T."/>
            <person name="Cook A."/>
            <person name="Cooke P."/>
            <person name="Corum B."/>
            <person name="Cuomo C."/>
            <person name="David R."/>
            <person name="Dawoe T."/>
            <person name="Degray S."/>
            <person name="Dodge S."/>
            <person name="Dooley K."/>
            <person name="Dorje P."/>
            <person name="Dorjee K."/>
            <person name="Dorris L."/>
            <person name="Duffey N."/>
            <person name="Dupes A."/>
            <person name="Elkins T."/>
            <person name="Engels R."/>
            <person name="Erickson J."/>
            <person name="Farina A."/>
            <person name="Faro S."/>
            <person name="Ferreira P."/>
            <person name="Fischer H."/>
            <person name="Fitzgerald M."/>
            <person name="Foley K."/>
            <person name="Gage D."/>
            <person name="Galagan J."/>
            <person name="Gearin G."/>
            <person name="Gnerre S."/>
            <person name="Gnirke A."/>
            <person name="Goyette A."/>
            <person name="Graham J."/>
            <person name="Grandbois E."/>
            <person name="Gyaltsen K."/>
            <person name="Hafez N."/>
            <person name="Hagopian D."/>
            <person name="Hagos B."/>
            <person name="Hall J."/>
            <person name="Hatcher B."/>
            <person name="Heller A."/>
            <person name="Higgins H."/>
            <person name="Honan T."/>
            <person name="Horn A."/>
            <person name="Houde N."/>
            <person name="Hughes L."/>
            <person name="Hulme W."/>
            <person name="Husby E."/>
            <person name="Iliev I."/>
            <person name="Jaffe D."/>
            <person name="Jones C."/>
            <person name="Kamal M."/>
            <person name="Kamat A."/>
            <person name="Kamvysselis M."/>
            <person name="Karlsson E."/>
            <person name="Kells C."/>
            <person name="Kieu A."/>
            <person name="Kisner P."/>
            <person name="Kodira C."/>
            <person name="Kulbokas E."/>
            <person name="Labutti K."/>
            <person name="Lama D."/>
            <person name="Landers T."/>
            <person name="Leger J."/>
            <person name="Levine S."/>
            <person name="Lewis D."/>
            <person name="Lewis T."/>
            <person name="Lindblad-toh K."/>
            <person name="Liu X."/>
            <person name="Lokyitsang T."/>
            <person name="Lokyitsang Y."/>
            <person name="Lucien O."/>
            <person name="Lui A."/>
            <person name="Ma L.J."/>
            <person name="Mabbitt R."/>
            <person name="Macdonald J."/>
            <person name="Maclean C."/>
            <person name="Major J."/>
            <person name="Manning J."/>
            <person name="Marabella R."/>
            <person name="Maru K."/>
            <person name="Matthews C."/>
            <person name="Mauceli E."/>
            <person name="Mccarthy M."/>
            <person name="Mcdonough S."/>
            <person name="Mcghee T."/>
            <person name="Meldrim J."/>
            <person name="Meneus L."/>
            <person name="Mesirov J."/>
            <person name="Mihalev A."/>
            <person name="Mihova T."/>
            <person name="Mikkelsen T."/>
            <person name="Mlenga V."/>
            <person name="Moru K."/>
            <person name="Mozes J."/>
            <person name="Mulrain L."/>
            <person name="Munson G."/>
            <person name="Naylor J."/>
            <person name="Newes C."/>
            <person name="Nguyen C."/>
            <person name="Nguyen N."/>
            <person name="Nguyen T."/>
            <person name="Nicol R."/>
            <person name="Nielsen C."/>
            <person name="Nizzari M."/>
            <person name="Norbu C."/>
            <person name="Norbu N."/>
            <person name="O'donnell P."/>
            <person name="Okoawo O."/>
            <person name="O'leary S."/>
            <person name="Omotosho B."/>
            <person name="O'neill K."/>
            <person name="Osman S."/>
            <person name="Parker S."/>
            <person name="Perrin D."/>
            <person name="Phunkhang P."/>
            <person name="Piqani B."/>
            <person name="Purcell S."/>
            <person name="Rachupka T."/>
            <person name="Ramasamy U."/>
            <person name="Rameau R."/>
            <person name="Ray V."/>
            <person name="Raymond C."/>
            <person name="Retta R."/>
            <person name="Richardson S."/>
            <person name="Rise C."/>
            <person name="Rodriguez J."/>
            <person name="Rogers J."/>
            <person name="Rogov P."/>
            <person name="Rutman M."/>
            <person name="Schupbach R."/>
            <person name="Seaman C."/>
            <person name="Settipalli S."/>
            <person name="Sharpe T."/>
            <person name="Sheridan J."/>
            <person name="Sherpa N."/>
            <person name="Shi J."/>
            <person name="Smirnov S."/>
            <person name="Smith C."/>
            <person name="Sougnez C."/>
            <person name="Spencer B."/>
            <person name="Stalker J."/>
            <person name="Stange-thomann N."/>
            <person name="Stavropoulos S."/>
            <person name="Stetson K."/>
            <person name="Stone C."/>
            <person name="Stone S."/>
            <person name="Stubbs M."/>
            <person name="Talamas J."/>
            <person name="Tchuinga P."/>
            <person name="Tenzing P."/>
            <person name="Tesfaye S."/>
            <person name="Theodore J."/>
            <person name="Thoulutsang Y."/>
            <person name="Topham K."/>
            <person name="Towey S."/>
            <person name="Tsamla T."/>
            <person name="Tsomo N."/>
            <person name="Vallee D."/>
            <person name="Vassiliev H."/>
            <person name="Venkataraman V."/>
            <person name="Vinson J."/>
            <person name="Vo A."/>
            <person name="Wade C."/>
            <person name="Wang S."/>
            <person name="Wangchuk T."/>
            <person name="Wangdi T."/>
            <person name="Whittaker C."/>
            <person name="Wilkinson J."/>
            <person name="Wu Y."/>
            <person name="Wyman D."/>
            <person name="Yadav S."/>
            <person name="Yang S."/>
            <person name="Yang X."/>
            <person name="Yeager S."/>
            <person name="Yee E."/>
            <person name="Young G."/>
            <person name="Zainoun J."/>
            <person name="Zembeck L."/>
            <person name="Zimmer A."/>
            <person name="Zody M."/>
            <person name="Lander E."/>
        </authorList>
    </citation>
    <scope>NUCLEOTIDE SEQUENCE [LARGE SCALE GENOMIC DNA]</scope>
</reference>
<accession>H2YMY2</accession>
<dbReference type="OMA" id="MTPGHRV"/>
<reference evidence="2" key="2">
    <citation type="submission" date="2025-08" db="UniProtKB">
        <authorList>
            <consortium name="Ensembl"/>
        </authorList>
    </citation>
    <scope>IDENTIFICATION</scope>
</reference>